<evidence type="ECO:0000313" key="2">
    <source>
        <dbReference type="Proteomes" id="UP001221757"/>
    </source>
</evidence>
<dbReference type="AlphaFoldDB" id="A0AAD7DFQ0"/>
<protein>
    <submittedName>
        <fullName evidence="1">Uncharacterized protein</fullName>
    </submittedName>
</protein>
<evidence type="ECO:0000313" key="1">
    <source>
        <dbReference type="EMBL" id="KAJ7689974.1"/>
    </source>
</evidence>
<sequence length="133" mass="14045">MTSALKKLAHDVPHLERLSFGRSPWNEDHLCARETSLPSVVCLAILASLPHLMHLNLSVAIESDAEAVLADLLPALAAAPQLQYVGVDVLCPRPVPIPDAVDGAAEAERRARAVGCPRGARADGLCTTARARG</sequence>
<reference evidence="1" key="1">
    <citation type="submission" date="2023-03" db="EMBL/GenBank/DDBJ databases">
        <title>Massive genome expansion in bonnet fungi (Mycena s.s.) driven by repeated elements and novel gene families across ecological guilds.</title>
        <authorList>
            <consortium name="Lawrence Berkeley National Laboratory"/>
            <person name="Harder C.B."/>
            <person name="Miyauchi S."/>
            <person name="Viragh M."/>
            <person name="Kuo A."/>
            <person name="Thoen E."/>
            <person name="Andreopoulos B."/>
            <person name="Lu D."/>
            <person name="Skrede I."/>
            <person name="Drula E."/>
            <person name="Henrissat B."/>
            <person name="Morin E."/>
            <person name="Kohler A."/>
            <person name="Barry K."/>
            <person name="LaButti K."/>
            <person name="Morin E."/>
            <person name="Salamov A."/>
            <person name="Lipzen A."/>
            <person name="Mereny Z."/>
            <person name="Hegedus B."/>
            <person name="Baldrian P."/>
            <person name="Stursova M."/>
            <person name="Weitz H."/>
            <person name="Taylor A."/>
            <person name="Grigoriev I.V."/>
            <person name="Nagy L.G."/>
            <person name="Martin F."/>
            <person name="Kauserud H."/>
        </authorList>
    </citation>
    <scope>NUCLEOTIDE SEQUENCE</scope>
    <source>
        <strain evidence="1">CBHHK067</strain>
    </source>
</reference>
<keyword evidence="2" id="KW-1185">Reference proteome</keyword>
<dbReference type="Proteomes" id="UP001221757">
    <property type="component" value="Unassembled WGS sequence"/>
</dbReference>
<name>A0AAD7DFQ0_MYCRO</name>
<proteinExistence type="predicted"/>
<comment type="caution">
    <text evidence="1">The sequence shown here is derived from an EMBL/GenBank/DDBJ whole genome shotgun (WGS) entry which is preliminary data.</text>
</comment>
<gene>
    <name evidence="1" type="ORF">B0H17DRAFT_1134685</name>
</gene>
<dbReference type="EMBL" id="JARKIE010000068">
    <property type="protein sequence ID" value="KAJ7689974.1"/>
    <property type="molecule type" value="Genomic_DNA"/>
</dbReference>
<accession>A0AAD7DFQ0</accession>
<organism evidence="1 2">
    <name type="scientific">Mycena rosella</name>
    <name type="common">Pink bonnet</name>
    <name type="synonym">Agaricus rosellus</name>
    <dbReference type="NCBI Taxonomy" id="1033263"/>
    <lineage>
        <taxon>Eukaryota</taxon>
        <taxon>Fungi</taxon>
        <taxon>Dikarya</taxon>
        <taxon>Basidiomycota</taxon>
        <taxon>Agaricomycotina</taxon>
        <taxon>Agaricomycetes</taxon>
        <taxon>Agaricomycetidae</taxon>
        <taxon>Agaricales</taxon>
        <taxon>Marasmiineae</taxon>
        <taxon>Mycenaceae</taxon>
        <taxon>Mycena</taxon>
    </lineage>
</organism>